<keyword evidence="2" id="KW-0238">DNA-binding</keyword>
<protein>
    <recommendedName>
        <fullName evidence="5">HTH gntR-type domain-containing protein</fullName>
    </recommendedName>
</protein>
<evidence type="ECO:0000313" key="6">
    <source>
        <dbReference type="EMBL" id="GEU28151.1"/>
    </source>
</evidence>
<dbReference type="InterPro" id="IPR011711">
    <property type="entry name" value="GntR_C"/>
</dbReference>
<feature type="compositionally biased region" description="Basic and acidic residues" evidence="4">
    <location>
        <begin position="580"/>
        <end position="596"/>
    </location>
</feature>
<feature type="region of interest" description="Disordered" evidence="4">
    <location>
        <begin position="415"/>
        <end position="436"/>
    </location>
</feature>
<feature type="compositionally biased region" description="Basic and acidic residues" evidence="4">
    <location>
        <begin position="730"/>
        <end position="749"/>
    </location>
</feature>
<sequence>MVFQPGAHDLLAVVQVFGPDEAHHRIDQQWLEFTGHRVRARLARLLVHAVVGIGGQGAALPRFKIHDVVADSTAPQRQRGRLRFGQQRQVDAEAGVGGLGAGNRLEHQVHRRAALDGGQRVGDVGEHARLGGDFVAGNDLVQHGHQPDHLRHVVGGGVDADHGIAAAVQQAVEHAGGNAGGVVGRVVRLQPGGHAAGQADGVAKARDHEAFARDQHQVLDAHDFRDGCRHLGRDAGRHCRQRGLVGRIAQQPVAQVAHRQVRDGGERRAVVVVDDQARDFVRFVRDHQLVEEHGQWQIGQRHLRGHAFFRAACCELGQLPIAAVSRVVYVRWYRTWSTHVVAGVSGAAAGRGQEERIAHHQETGKHAEDQRVVINHGHQADYGACQGDGGKHGIARRTERPHHVRLAAPQLEQAEHADDVHGDRPEHGHGDDAGGERHAAHLDQLVAEDGGNAHHAAGNNRPVRRVEARMHLGQERRQVGLARQRIDLPRVAEDDAVERRDQPEQPEEDQHVQPAAVLSDHGFHGLRQRVVDVGQPGPVAGAARKHHHAHRQQHQRDDAADVGNGNRALRVFRFLGSHGHALDGQEKPDGKRDRCKNAGHGSQAEVVLPGPAAFGEVGDGKTGRHHAHEYQQLENCQQRHQQLERGGHLHAHDIERHEHDVGGHGRQLGVDLGKLHVEIGADGQRNGGRRKHELDQGGGAGQVAAGGAKGAAAVGERPARIGNRGGQLGKAEDKGGVHQRDEQRGDRKTQGAGRGPAVTPAEIFAGDHQPHGDAPQLESSQRLPDVPVSAVAGALAPAGAGMDQAHVPHQRGACSAPDEARRRTGATRLLAVELLHVARPHHRFRQRAFAARGKRGRRQRFHGDGDLAHLGHFPGRGFAAAVAPAGLDEVDDIGHLLVVELLGIRRHGQRRRRRVGRRHGATGQDDVDGRRGIPGLQHGVTGQRRECLVVTEAVRAVAAGALVHGHAGQVGVAQVLGGMRNHVVHGAKRCRVAVAALLEEVDDVGRAPARQSAAVFVTQRRHVPAIDYLPAGQEVGIALAIAGGRQRFFLHRHAARRVAGAAVAQAFDQVGAAQDLRVGHIGCRRLERFRLRCKCPAPDRQREAHRQRPHDVRLAARRRVRLDAVHEVRVQRLHVGLAQARVRRIRHGRIHGVTGLGDAGAHQLVEVGKAPVADPRLFIGRDVGRIDLADRRRHAEAAGKRLAVGNAMAGKAVAGAGQVLLADGLGRPVSQRSSQAGRVVTDAGGKHAGAHGKHVVHVPALQVTVQYAGPGIGAHGGAAGPVRGLVVAQVEVVAEVFHRHVDRFRIHGLGHGQHLVRHVTAHLDVVVLPVEGKAQQLLAELVGVGGVEVDIAVAVHHVGAVDVERHGIGVVVLDRLFPVGTPRGRAVRHRDAGNRLDAGRVAPGGRTAHKTQWAVVEVVAVVVVHCHAVAAGTDERVGVLVRIEKHLHGGHGLIGDIAPYHALAADRIVWLAHARHQEQVGIVVGKRTGDHQVGRLLDGLAVGIDVRDAGGLLLAAVEVNAQHITVRAQFKIGHLAQRRHDVHLRRRLGIVVARKTGTEAAEVTRPHLAAIRIGVRTRGIGRRRHERVQAHVGSRLVEQVRRVRHLLRRQRVMVGAAGLEKIAFADDLAIDAVRHARCAEHFFNKIEMRFQLFVRDAEILDGHAFGNKFLAVARFIVRAQFQLFRQHAPVLARPVQAGATDARARLECADLAVWHGHAAHRVAERERALGQVLEQFRTLDVRELVEGFRIRAVRVRVLECAALERQHFHARFRQFLGHDGAGPAEADNDDLDLFHCDICHLDSLSDRGRRQRVMLAVLLDPVHIVGARAGEVDHFPGRHALVTAVDGIAEITLARVLQQLAEERLGRHVADGQRALFQFADDGVLLQRVECGKHLAQPGLGGGIEPRQPAAVQLARRHVELVAELGSGRHERRLHEPQLAVGIWGIHLQVDELVHAGFQRAGAVAAGRNQTLDQRLQGRPFRFIEKLGTVGIGRGGAGGHADTGASDQRHGRRGGDGFPQEVAAVGLSDISAAAAAAASNPDFAAGTLGERVAGALLNKIRTDGLTVGTRLPSETAMAQHFMVSRNIVRAAIALLREAGVLDTRKGSGAFISRLPVEDTDALTAQSIESLLNLIEVRRGLEGETAALAAQRRTPGQLLEIERALQRIEAAVARGEDGVEEDFRFHLSIAHATGNSAWPKLVEMFAAPIRAAVQVTRANEAQRAELAAQVLHEHRQIVAAIAASQPDQARAAAIEHMTQAARRVREADRAFWQGDGGALARSAAGVFALHTEPHGHGRRHEHRRIHAEQNADGQRHGKVVQRRAAEDQHRQHHHLGTAVGDDGARDGGRDRVVDHFMHGRLALLAEVFADTVENHDRFVDRVTEHRQHCRQHRQREFPLEEGKEAENDHHIVQVGDNRRHRVFPLEADGEVNHHADHHHHQRIQAVLGQLVAHLRTDEFHLLQRYRFGAGRVHARLLDHVFALGVDLVDLGHAALFGLAQRVVHQLRSILGGHVLDHRQAQHHVMGSAEAGRFRMLVADAAQRFAYRFEIGRLRVLQLHHGAAGEFHRQVQAAVEQEEHGRHEGQRRDDVENQGMPHERYVFFNAEKFHLISLELFRVRAPDGADGNRLQLLLAAVPEVDHATHDEHGGEHRGQNTQRVHHGETTDRTRTEHPQRHTDDQRGDVGVDDGGPGAVETGGDGRLRRGAGAQLFTDAFVDQHVGVDRHTKRQRNRGHARQGQRHLHQRQDRDQQQQVARQRNHAEHAEHHVVDDHEDGNGGKAVHRRVQAFFHVLGAQLRADRAFLDHFHRGGQRARAQQQRQLGRVLGVAHAGDLEAAAQLTLDCGHRQHFRLAFFEQHDGHFLAHAAGGGVAHATAAVTVQVDTDGWLVVLVHAGGSAGDVVAGQHHVLGQHDGHVFTDREQFRVQRHGRAQLGAGGDRFVDHADFQGGRAADHGAGTGHVLHAWQLHHDAVRTLLLDDRFRHTQLVDALGQRGNILLDAFVQGLLEGRRFQADYGFQFGVAARIGKRHVRHLVGQHGLGFLAGGVVAEVDLDGVAHALDAGVAHVLVAQLAAGGSLHALHALGQHGLGIDLHQEVHTAAQVETEVHRHGVELLHPFRGVGLQVQRHQVRRIFRIGVQVFFQHGLGAELGVRIGKARAHRGVSAGAIEGQFAVRDLFAREHFIDLGHHVGGELERRFSARHLHCRRLAEDHGHGTFLHGHFHAVRNLDGEVQIGDFRNATQHATGGDDFVALGQRFHHGLLFLGALHLRADHQEVHRHEHQYQETILTQEAAGAAECFEWVGLGGPCVEAVFVERFAHLAHDVEVVVQVVDGVEARTEDFLGAVQVVQIRAREIAAGVARAGGVQRLLVLLVARVLDLDVAKARKQPAVAGVPGRHHAVEHVHAVRHAGHQVFRRAHAHQVVRLVGRQFRAHVLQHAHHVFLRLAHRQAADGQAGEVDFFQARQRFVAQVFKHAALDDAEQRVRIFATVEFIVRALGPAQRHAHRLGRFVQRGRADRLVPAHEVVQAAKLGHHVVAGAQPQVEGVTQNNLGVDFLQFQRRHGFYGTQHGIAIAEEAVFVGDRMRVRGADLVVAGKGRHQHQQRRLGQVEIGDQARHRFKLVAGRDEQGRIGAARFQLAALRGRLQRAQAGGAHGHHVAAGRAGGAHRVHRLLRHGVPLGVHLVLGQHLVAHRLERAGAHVQRDEREVHALGLERIEQRLVEVQAGSRCGHRAGHLVEHGLVAGFVERIGIVLDVRRQRQAAVRFDQVEHVGVEMQGKEFAGALAHGDVEGIGQAHLGARQRGARRAYLGQHGAVVEHALDQRLDLAAAFLGAEEARLEHARVVHHQQVARLQQAHDVGKLAVDDLRAVQVQQAGSAAVGQRKLRDALWRQVKIEIGKRVHGRTCENGHHHRGSAPAWRRHVAGRGRGGQERDHLQAAPAAAGAYRGRHGRPAIAVHEFLRQPGQAAGRGHAGARARRTETRLLRRRDGPSRVQDRQRGRTAAHVVDARVSVGRRPVATDPAAGHRRRHEARGLDRHPARRPAFCHAAVRLRTGREIAALSAAAGGRTRAGRPFAPGVDAREIRRAAGAAAVPETRAACAAVQGRGGAEGDRQIVQAVPGRAARQDRGVGAGRRPGHRQRLPGGADGAYRNPGRAALPQDRRVDGAAGREGGVADGQPQKEGQAGRVRHDRIGRGAAGGGHACADPGGRDLRQPGPAHDVGHADPAHAGHDLLRRPGSVRDRRTAAGPHAHRHPHHRPEPPRRSDRTGARGGARRPAGVLGMPADRGIGSAAAADGHRHARAAGRSAARPERGAGARAPEIGREAGDHGRLYGQRDAGAGGHHRDRGGRGRAQCVADGDRARGAFRPVAAAPAARARGTGFGGQRLPAAVPKPAGRHRQAAPDDNARNHGRF</sequence>
<feature type="region of interest" description="Disordered" evidence="4">
    <location>
        <begin position="481"/>
        <end position="515"/>
    </location>
</feature>
<feature type="region of interest" description="Disordered" evidence="4">
    <location>
        <begin position="2572"/>
        <end position="2592"/>
    </location>
</feature>
<keyword evidence="3" id="KW-0804">Transcription</keyword>
<accession>A0A699GF05</accession>
<feature type="compositionally biased region" description="Basic and acidic residues" evidence="4">
    <location>
        <begin position="2659"/>
        <end position="2683"/>
    </location>
</feature>
<dbReference type="PROSITE" id="PS50949">
    <property type="entry name" value="HTH_GNTR"/>
    <property type="match status" value="1"/>
</dbReference>
<feature type="region of interest" description="Disordered" evidence="4">
    <location>
        <begin position="4365"/>
        <end position="4409"/>
    </location>
</feature>
<dbReference type="Gene3D" id="1.10.10.10">
    <property type="entry name" value="Winged helix-like DNA-binding domain superfamily/Winged helix DNA-binding domain"/>
    <property type="match status" value="1"/>
</dbReference>
<keyword evidence="1" id="KW-0805">Transcription regulation</keyword>
<dbReference type="GO" id="GO:0003700">
    <property type="term" value="F:DNA-binding transcription factor activity"/>
    <property type="evidence" value="ECO:0007669"/>
    <property type="project" value="InterPro"/>
</dbReference>
<feature type="compositionally biased region" description="Basic and acidic residues" evidence="4">
    <location>
        <begin position="4305"/>
        <end position="4327"/>
    </location>
</feature>
<feature type="region of interest" description="Disordered" evidence="4">
    <location>
        <begin position="2642"/>
        <end position="2702"/>
    </location>
</feature>
<feature type="compositionally biased region" description="Basic and acidic residues" evidence="4">
    <location>
        <begin position="4216"/>
        <end position="4241"/>
    </location>
</feature>
<evidence type="ECO:0000256" key="1">
    <source>
        <dbReference type="ARBA" id="ARBA00023015"/>
    </source>
</evidence>
<dbReference type="GO" id="GO:0003677">
    <property type="term" value="F:DNA binding"/>
    <property type="evidence" value="ECO:0007669"/>
    <property type="project" value="UniProtKB-KW"/>
</dbReference>
<dbReference type="Pfam" id="PF07729">
    <property type="entry name" value="FCD"/>
    <property type="match status" value="1"/>
</dbReference>
<dbReference type="SUPFAM" id="SSF46785">
    <property type="entry name" value="Winged helix' DNA-binding domain"/>
    <property type="match status" value="1"/>
</dbReference>
<dbReference type="PANTHER" id="PTHR43537:SF5">
    <property type="entry name" value="UXU OPERON TRANSCRIPTIONAL REGULATOR"/>
    <property type="match status" value="1"/>
</dbReference>
<dbReference type="InterPro" id="IPR036390">
    <property type="entry name" value="WH_DNA-bd_sf"/>
</dbReference>
<feature type="region of interest" description="Disordered" evidence="4">
    <location>
        <begin position="2293"/>
        <end position="2345"/>
    </location>
</feature>
<feature type="compositionally biased region" description="Basic and acidic residues" evidence="4">
    <location>
        <begin position="4254"/>
        <end position="4265"/>
    </location>
</feature>
<feature type="domain" description="HTH gntR-type" evidence="5">
    <location>
        <begin position="2046"/>
        <end position="2114"/>
    </location>
</feature>
<evidence type="ECO:0000256" key="4">
    <source>
        <dbReference type="SAM" id="MobiDB-lite"/>
    </source>
</evidence>
<dbReference type="SMART" id="SM00345">
    <property type="entry name" value="HTH_GNTR"/>
    <property type="match status" value="1"/>
</dbReference>
<feature type="compositionally biased region" description="Basic and acidic residues" evidence="4">
    <location>
        <begin position="2575"/>
        <end position="2592"/>
    </location>
</feature>
<feature type="compositionally biased region" description="Basic and acidic residues" evidence="4">
    <location>
        <begin position="3974"/>
        <end position="3995"/>
    </location>
</feature>
<feature type="compositionally biased region" description="Basic and acidic residues" evidence="4">
    <location>
        <begin position="2758"/>
        <end position="2775"/>
    </location>
</feature>
<feature type="compositionally biased region" description="Basic and acidic residues" evidence="4">
    <location>
        <begin position="2642"/>
        <end position="2652"/>
    </location>
</feature>
<feature type="compositionally biased region" description="Basic and acidic residues" evidence="4">
    <location>
        <begin position="4397"/>
        <end position="4409"/>
    </location>
</feature>
<name>A0A699GF05_TANCI</name>
<feature type="region of interest" description="Disordered" evidence="4">
    <location>
        <begin position="4101"/>
        <end position="4350"/>
    </location>
</feature>
<dbReference type="Gene3D" id="1.20.120.530">
    <property type="entry name" value="GntR ligand-binding domain-like"/>
    <property type="match status" value="1"/>
</dbReference>
<dbReference type="InterPro" id="IPR008920">
    <property type="entry name" value="TF_FadR/GntR_C"/>
</dbReference>
<dbReference type="SUPFAM" id="SSF48008">
    <property type="entry name" value="GntR ligand-binding domain-like"/>
    <property type="match status" value="1"/>
</dbReference>
<feature type="region of interest" description="Disordered" evidence="4">
    <location>
        <begin position="2718"/>
        <end position="2777"/>
    </location>
</feature>
<evidence type="ECO:0000256" key="3">
    <source>
        <dbReference type="ARBA" id="ARBA00023163"/>
    </source>
</evidence>
<dbReference type="EMBL" id="BKCJ010000001">
    <property type="protein sequence ID" value="GEU28151.1"/>
    <property type="molecule type" value="Genomic_DNA"/>
</dbReference>
<dbReference type="CDD" id="cd07377">
    <property type="entry name" value="WHTH_GntR"/>
    <property type="match status" value="1"/>
</dbReference>
<feature type="compositionally biased region" description="Basic residues" evidence="4">
    <location>
        <begin position="2295"/>
        <end position="2304"/>
    </location>
</feature>
<feature type="compositionally biased region" description="Basic residues" evidence="4">
    <location>
        <begin position="2724"/>
        <end position="2742"/>
    </location>
</feature>
<feature type="compositionally biased region" description="Low complexity" evidence="4">
    <location>
        <begin position="702"/>
        <end position="715"/>
    </location>
</feature>
<reference evidence="6" key="1">
    <citation type="journal article" date="2019" name="Sci. Rep.">
        <title>Draft genome of Tanacetum cinerariifolium, the natural source of mosquito coil.</title>
        <authorList>
            <person name="Yamashiro T."/>
            <person name="Shiraishi A."/>
            <person name="Satake H."/>
            <person name="Nakayama K."/>
        </authorList>
    </citation>
    <scope>NUCLEOTIDE SEQUENCE</scope>
</reference>
<evidence type="ECO:0000259" key="5">
    <source>
        <dbReference type="PROSITE" id="PS50949"/>
    </source>
</evidence>
<feature type="region of interest" description="Disordered" evidence="4">
    <location>
        <begin position="681"/>
        <end position="783"/>
    </location>
</feature>
<feature type="region of interest" description="Disordered" evidence="4">
    <location>
        <begin position="1995"/>
        <end position="2016"/>
    </location>
</feature>
<feature type="region of interest" description="Disordered" evidence="4">
    <location>
        <begin position="3922"/>
        <end position="3943"/>
    </location>
</feature>
<proteinExistence type="predicted"/>
<feature type="region of interest" description="Disordered" evidence="4">
    <location>
        <begin position="912"/>
        <end position="936"/>
    </location>
</feature>
<gene>
    <name evidence="6" type="ORF">Tci_000129</name>
</gene>
<dbReference type="Pfam" id="PF00392">
    <property type="entry name" value="GntR"/>
    <property type="match status" value="1"/>
</dbReference>
<feature type="region of interest" description="Disordered" evidence="4">
    <location>
        <begin position="534"/>
        <end position="564"/>
    </location>
</feature>
<dbReference type="PANTHER" id="PTHR43537">
    <property type="entry name" value="TRANSCRIPTIONAL REGULATOR, GNTR FAMILY"/>
    <property type="match status" value="1"/>
</dbReference>
<feature type="compositionally biased region" description="Basic and acidic residues" evidence="4">
    <location>
        <begin position="481"/>
        <end position="511"/>
    </location>
</feature>
<feature type="region of interest" description="Disordered" evidence="4">
    <location>
        <begin position="3961"/>
        <end position="4000"/>
    </location>
</feature>
<feature type="region of interest" description="Disordered" evidence="4">
    <location>
        <begin position="800"/>
        <end position="820"/>
    </location>
</feature>
<feature type="region of interest" description="Disordered" evidence="4">
    <location>
        <begin position="579"/>
        <end position="602"/>
    </location>
</feature>
<dbReference type="InterPro" id="IPR000524">
    <property type="entry name" value="Tscrpt_reg_HTH_GntR"/>
</dbReference>
<dbReference type="InterPro" id="IPR036388">
    <property type="entry name" value="WH-like_DNA-bd_sf"/>
</dbReference>
<feature type="compositionally biased region" description="Low complexity" evidence="4">
    <location>
        <begin position="4365"/>
        <end position="4375"/>
    </location>
</feature>
<comment type="caution">
    <text evidence="6">The sequence shown here is derived from an EMBL/GenBank/DDBJ whole genome shotgun (WGS) entry which is preliminary data.</text>
</comment>
<feature type="compositionally biased region" description="Gly residues" evidence="4">
    <location>
        <begin position="2686"/>
        <end position="2698"/>
    </location>
</feature>
<feature type="compositionally biased region" description="Basic and acidic residues" evidence="4">
    <location>
        <begin position="2305"/>
        <end position="2314"/>
    </location>
</feature>
<organism evidence="6">
    <name type="scientific">Tanacetum cinerariifolium</name>
    <name type="common">Dalmatian daisy</name>
    <name type="synonym">Chrysanthemum cinerariifolium</name>
    <dbReference type="NCBI Taxonomy" id="118510"/>
    <lineage>
        <taxon>Eukaryota</taxon>
        <taxon>Viridiplantae</taxon>
        <taxon>Streptophyta</taxon>
        <taxon>Embryophyta</taxon>
        <taxon>Tracheophyta</taxon>
        <taxon>Spermatophyta</taxon>
        <taxon>Magnoliopsida</taxon>
        <taxon>eudicotyledons</taxon>
        <taxon>Gunneridae</taxon>
        <taxon>Pentapetalae</taxon>
        <taxon>asterids</taxon>
        <taxon>campanulids</taxon>
        <taxon>Asterales</taxon>
        <taxon>Asteraceae</taxon>
        <taxon>Asteroideae</taxon>
        <taxon>Anthemideae</taxon>
        <taxon>Anthemidinae</taxon>
        <taxon>Tanacetum</taxon>
    </lineage>
</organism>
<feature type="compositionally biased region" description="Basic residues" evidence="4">
    <location>
        <begin position="543"/>
        <end position="553"/>
    </location>
</feature>
<evidence type="ECO:0000256" key="2">
    <source>
        <dbReference type="ARBA" id="ARBA00023125"/>
    </source>
</evidence>